<dbReference type="InterPro" id="IPR002645">
    <property type="entry name" value="STAS_dom"/>
</dbReference>
<sequence length="113" mass="12217">MNITIEEIEGGIRVRVAEPRLDAALAIRFKDRLREVVGGHGPLILLDLSEVGFMDSSGLGAILAIRRALPQGQRIELTGLTPNVDRVFRLTRMDMIFTIHGNGAAPAETEAGA</sequence>
<dbReference type="SUPFAM" id="SSF52091">
    <property type="entry name" value="SpoIIaa-like"/>
    <property type="match status" value="1"/>
</dbReference>
<dbReference type="EMBL" id="FNGE01000004">
    <property type="protein sequence ID" value="SDK91807.1"/>
    <property type="molecule type" value="Genomic_DNA"/>
</dbReference>
<keyword evidence="3" id="KW-1185">Reference proteome</keyword>
<evidence type="ECO:0000259" key="1">
    <source>
        <dbReference type="PROSITE" id="PS50801"/>
    </source>
</evidence>
<dbReference type="GO" id="GO:0043856">
    <property type="term" value="F:anti-sigma factor antagonist activity"/>
    <property type="evidence" value="ECO:0007669"/>
    <property type="project" value="TreeGrafter"/>
</dbReference>
<organism evidence="2 3">
    <name type="scientific">Paracoccus chinensis</name>
    <dbReference type="NCBI Taxonomy" id="525640"/>
    <lineage>
        <taxon>Bacteria</taxon>
        <taxon>Pseudomonadati</taxon>
        <taxon>Pseudomonadota</taxon>
        <taxon>Alphaproteobacteria</taxon>
        <taxon>Rhodobacterales</taxon>
        <taxon>Paracoccaceae</taxon>
        <taxon>Paracoccus</taxon>
    </lineage>
</organism>
<dbReference type="PANTHER" id="PTHR33495:SF2">
    <property type="entry name" value="ANTI-SIGMA FACTOR ANTAGONIST TM_1081-RELATED"/>
    <property type="match status" value="1"/>
</dbReference>
<dbReference type="STRING" id="525640.SAMN04487971_10491"/>
<evidence type="ECO:0000313" key="3">
    <source>
        <dbReference type="Proteomes" id="UP000199555"/>
    </source>
</evidence>
<dbReference type="Pfam" id="PF13466">
    <property type="entry name" value="STAS_2"/>
    <property type="match status" value="1"/>
</dbReference>
<dbReference type="CDD" id="cd07043">
    <property type="entry name" value="STAS_anti-anti-sigma_factors"/>
    <property type="match status" value="1"/>
</dbReference>
<dbReference type="PROSITE" id="PS50801">
    <property type="entry name" value="STAS"/>
    <property type="match status" value="1"/>
</dbReference>
<dbReference type="PANTHER" id="PTHR33495">
    <property type="entry name" value="ANTI-SIGMA FACTOR ANTAGONIST TM_1081-RELATED-RELATED"/>
    <property type="match status" value="1"/>
</dbReference>
<accession>A0A1G9FTX5</accession>
<dbReference type="InterPro" id="IPR036513">
    <property type="entry name" value="STAS_dom_sf"/>
</dbReference>
<dbReference type="RefSeq" id="WP_090753842.1">
    <property type="nucleotide sequence ID" value="NZ_FNGE01000004.1"/>
</dbReference>
<gene>
    <name evidence="2" type="ORF">SAMN04487971_10491</name>
</gene>
<protein>
    <submittedName>
        <fullName evidence="2">Anti-sigma B factor antagonist</fullName>
    </submittedName>
</protein>
<dbReference type="OrthoDB" id="9796076at2"/>
<evidence type="ECO:0000313" key="2">
    <source>
        <dbReference type="EMBL" id="SDK91807.1"/>
    </source>
</evidence>
<proteinExistence type="predicted"/>
<feature type="domain" description="STAS" evidence="1">
    <location>
        <begin position="21"/>
        <end position="93"/>
    </location>
</feature>
<reference evidence="3" key="1">
    <citation type="submission" date="2016-10" db="EMBL/GenBank/DDBJ databases">
        <authorList>
            <person name="Varghese N."/>
            <person name="Submissions S."/>
        </authorList>
    </citation>
    <scope>NUCLEOTIDE SEQUENCE [LARGE SCALE GENOMIC DNA]</scope>
    <source>
        <strain evidence="3">CGMCC 1.7655</strain>
    </source>
</reference>
<dbReference type="InterPro" id="IPR058548">
    <property type="entry name" value="MlaB-like_STAS"/>
</dbReference>
<dbReference type="Gene3D" id="3.30.750.24">
    <property type="entry name" value="STAS domain"/>
    <property type="match status" value="1"/>
</dbReference>
<name>A0A1G9FTX5_9RHOB</name>
<dbReference type="AlphaFoldDB" id="A0A1G9FTX5"/>
<dbReference type="Proteomes" id="UP000199555">
    <property type="component" value="Unassembled WGS sequence"/>
</dbReference>